<organism evidence="4 5">
    <name type="scientific">Microbacterium terregens</name>
    <dbReference type="NCBI Taxonomy" id="69363"/>
    <lineage>
        <taxon>Bacteria</taxon>
        <taxon>Bacillati</taxon>
        <taxon>Actinomycetota</taxon>
        <taxon>Actinomycetes</taxon>
        <taxon>Micrococcales</taxon>
        <taxon>Microbacteriaceae</taxon>
        <taxon>Microbacterium</taxon>
    </lineage>
</organism>
<gene>
    <name evidence="4" type="ORF">ACFFPJ_08850</name>
</gene>
<evidence type="ECO:0000256" key="2">
    <source>
        <dbReference type="SAM" id="Phobius"/>
    </source>
</evidence>
<reference evidence="4 5" key="1">
    <citation type="submission" date="2024-09" db="EMBL/GenBank/DDBJ databases">
        <authorList>
            <person name="Sun Q."/>
            <person name="Mori K."/>
        </authorList>
    </citation>
    <scope>NUCLEOTIDE SEQUENCE [LARGE SCALE GENOMIC DNA]</scope>
    <source>
        <strain evidence="4 5">JCM 1342</strain>
    </source>
</reference>
<dbReference type="EMBL" id="JBHMBE010000003">
    <property type="protein sequence ID" value="MFB9645906.1"/>
    <property type="molecule type" value="Genomic_DNA"/>
</dbReference>
<dbReference type="RefSeq" id="WP_344712481.1">
    <property type="nucleotide sequence ID" value="NZ_BAAAWH010000001.1"/>
</dbReference>
<comment type="caution">
    <text evidence="4">The sequence shown here is derived from an EMBL/GenBank/DDBJ whole genome shotgun (WGS) entry which is preliminary data.</text>
</comment>
<feature type="compositionally biased region" description="Pro residues" evidence="1">
    <location>
        <begin position="156"/>
        <end position="170"/>
    </location>
</feature>
<feature type="chain" id="PRO_5045848012" description="Gram-positive cocci surface proteins LPxTG domain-containing protein" evidence="3">
    <location>
        <begin position="29"/>
        <end position="225"/>
    </location>
</feature>
<keyword evidence="3" id="KW-0732">Signal</keyword>
<evidence type="ECO:0008006" key="6">
    <source>
        <dbReference type="Google" id="ProtNLM"/>
    </source>
</evidence>
<keyword evidence="2" id="KW-1133">Transmembrane helix</keyword>
<feature type="transmembrane region" description="Helical" evidence="2">
    <location>
        <begin position="199"/>
        <end position="220"/>
    </location>
</feature>
<feature type="region of interest" description="Disordered" evidence="1">
    <location>
        <begin position="156"/>
        <end position="191"/>
    </location>
</feature>
<sequence length="225" mass="21727">MSVLSIVATSGSLLAATLLAMTGSPAAAEEAPPPPPIELVLHVPAGMSVDVLREPGDHGSVSVAGCPADGAILFASTLLSPTGDGGVVEVPIGLEVVAAADGAAVQVPLEPISVWLVANNPGPLASVLLEAACVQQGEETAWATAVLPSGVPPLPAIPPTTPDAPVPGPDPDAATVPAASESSTAGPRRLAASGASAPGASLIVGSVLLLLGGGAAVVMARRRAV</sequence>
<feature type="compositionally biased region" description="Low complexity" evidence="1">
    <location>
        <begin position="171"/>
        <end position="191"/>
    </location>
</feature>
<evidence type="ECO:0000313" key="5">
    <source>
        <dbReference type="Proteomes" id="UP001589611"/>
    </source>
</evidence>
<evidence type="ECO:0000313" key="4">
    <source>
        <dbReference type="EMBL" id="MFB9645906.1"/>
    </source>
</evidence>
<keyword evidence="2" id="KW-0812">Transmembrane</keyword>
<evidence type="ECO:0000256" key="1">
    <source>
        <dbReference type="SAM" id="MobiDB-lite"/>
    </source>
</evidence>
<protein>
    <recommendedName>
        <fullName evidence="6">Gram-positive cocci surface proteins LPxTG domain-containing protein</fullName>
    </recommendedName>
</protein>
<keyword evidence="5" id="KW-1185">Reference proteome</keyword>
<proteinExistence type="predicted"/>
<accession>A0ABV5T1T1</accession>
<name>A0ABV5T1T1_9MICO</name>
<dbReference type="Proteomes" id="UP001589611">
    <property type="component" value="Unassembled WGS sequence"/>
</dbReference>
<feature type="signal peptide" evidence="3">
    <location>
        <begin position="1"/>
        <end position="28"/>
    </location>
</feature>
<keyword evidence="2" id="KW-0472">Membrane</keyword>
<evidence type="ECO:0000256" key="3">
    <source>
        <dbReference type="SAM" id="SignalP"/>
    </source>
</evidence>